<proteinExistence type="predicted"/>
<keyword evidence="2" id="KW-1185">Reference proteome</keyword>
<accession>A0ABZ1YL30</accession>
<dbReference type="PROSITE" id="PS00086">
    <property type="entry name" value="CYTOCHROME_P450"/>
    <property type="match status" value="1"/>
</dbReference>
<reference evidence="1" key="1">
    <citation type="submission" date="2022-10" db="EMBL/GenBank/DDBJ databases">
        <title>The complete genomes of actinobacterial strains from the NBC collection.</title>
        <authorList>
            <person name="Joergensen T.S."/>
            <person name="Alvarez Arevalo M."/>
            <person name="Sterndorff E.B."/>
            <person name="Faurdal D."/>
            <person name="Vuksanovic O."/>
            <person name="Mourched A.-S."/>
            <person name="Charusanti P."/>
            <person name="Shaw S."/>
            <person name="Blin K."/>
            <person name="Weber T."/>
        </authorList>
    </citation>
    <scope>NUCLEOTIDE SEQUENCE</scope>
    <source>
        <strain evidence="1">NBC_01482</strain>
    </source>
</reference>
<sequence>MNSPVITDPDRVRSVLADAPMPAVPRDVPPAGIAWLRATVARFCDGAEHDRRRGLVVAELARLSPEVLRARARMTDGKLPHVRVLAEALGLQDISLSSVAVAAAHYQPHEPDSPEADRAVTELVGACGGVADERTAARIGLLIQACQATGALVDNARRLASAGPADEIIARTLVEDPPVRRTRRVLDDELVELDLTGAGLGFGAGPHACPGRDHALAVAIGIIEGS</sequence>
<protein>
    <submittedName>
        <fullName evidence="1">Cytochrome P450</fullName>
    </submittedName>
</protein>
<dbReference type="InterPro" id="IPR036396">
    <property type="entry name" value="Cyt_P450_sf"/>
</dbReference>
<dbReference type="EMBL" id="CP109441">
    <property type="protein sequence ID" value="WUV43932.1"/>
    <property type="molecule type" value="Genomic_DNA"/>
</dbReference>
<dbReference type="RefSeq" id="WP_329406573.1">
    <property type="nucleotide sequence ID" value="NZ_CP109441.1"/>
</dbReference>
<gene>
    <name evidence="1" type="ORF">OG563_32665</name>
</gene>
<organism evidence="1 2">
    <name type="scientific">Nocardia vinacea</name>
    <dbReference type="NCBI Taxonomy" id="96468"/>
    <lineage>
        <taxon>Bacteria</taxon>
        <taxon>Bacillati</taxon>
        <taxon>Actinomycetota</taxon>
        <taxon>Actinomycetes</taxon>
        <taxon>Mycobacteriales</taxon>
        <taxon>Nocardiaceae</taxon>
        <taxon>Nocardia</taxon>
    </lineage>
</organism>
<evidence type="ECO:0000313" key="1">
    <source>
        <dbReference type="EMBL" id="WUV43932.1"/>
    </source>
</evidence>
<name>A0ABZ1YL30_9NOCA</name>
<evidence type="ECO:0000313" key="2">
    <source>
        <dbReference type="Proteomes" id="UP001432062"/>
    </source>
</evidence>
<dbReference type="SUPFAM" id="SSF48264">
    <property type="entry name" value="Cytochrome P450"/>
    <property type="match status" value="1"/>
</dbReference>
<dbReference type="InterPro" id="IPR017972">
    <property type="entry name" value="Cyt_P450_CS"/>
</dbReference>
<dbReference type="Proteomes" id="UP001432062">
    <property type="component" value="Chromosome"/>
</dbReference>